<dbReference type="SUPFAM" id="SSF48371">
    <property type="entry name" value="ARM repeat"/>
    <property type="match status" value="1"/>
</dbReference>
<organism evidence="1 2">
    <name type="scientific">Roseivirga seohaensis subsp. aquiponti</name>
    <dbReference type="NCBI Taxonomy" id="1566026"/>
    <lineage>
        <taxon>Bacteria</taxon>
        <taxon>Pseudomonadati</taxon>
        <taxon>Bacteroidota</taxon>
        <taxon>Cytophagia</taxon>
        <taxon>Cytophagales</taxon>
        <taxon>Roseivirgaceae</taxon>
        <taxon>Roseivirga</taxon>
    </lineage>
</organism>
<accession>A0A0L8APT0</accession>
<dbReference type="PATRIC" id="fig|1566026.4.peg.2015"/>
<dbReference type="AlphaFoldDB" id="A0A0L8APT0"/>
<dbReference type="InterPro" id="IPR016024">
    <property type="entry name" value="ARM-type_fold"/>
</dbReference>
<sequence length="173" mass="19907">MDIRKQLLKEHSKENTNLIVSYVAEQQERFDALMNLFLSDEYRVTQRAAWVVGEIGRKKVEMLKPHLKAMVFNLKQPNLHDSIKRNTVRVLQELEIPESLWGEVADICFGYLASKSEAIAIKCFSMTVLLNITQKVPELKSELQILIEDQMPYGSAGFKSRGKRTLKALEKIQ</sequence>
<dbReference type="OrthoDB" id="667893at2"/>
<evidence type="ECO:0008006" key="3">
    <source>
        <dbReference type="Google" id="ProtNLM"/>
    </source>
</evidence>
<name>A0A0L8APT0_9BACT</name>
<dbReference type="Proteomes" id="UP000036908">
    <property type="component" value="Unassembled WGS sequence"/>
</dbReference>
<reference evidence="2" key="1">
    <citation type="submission" date="2014-11" db="EMBL/GenBank/DDBJ databases">
        <title>Genome sequencing of Roseivirga sp. D-25.</title>
        <authorList>
            <person name="Selvaratnam C."/>
            <person name="Thevarajoo S."/>
            <person name="Goh K.M."/>
            <person name="Eee R."/>
            <person name="Chan K.-G."/>
            <person name="Chong C.S."/>
        </authorList>
    </citation>
    <scope>NUCLEOTIDE SEQUENCE [LARGE SCALE GENOMIC DNA]</scope>
    <source>
        <strain evidence="2">D-25</strain>
    </source>
</reference>
<keyword evidence="2" id="KW-1185">Reference proteome</keyword>
<evidence type="ECO:0000313" key="1">
    <source>
        <dbReference type="EMBL" id="KOF04246.1"/>
    </source>
</evidence>
<protein>
    <recommendedName>
        <fullName evidence="3">Adenylosuccinate lyase</fullName>
    </recommendedName>
</protein>
<proteinExistence type="predicted"/>
<dbReference type="EMBL" id="JSVA01000003">
    <property type="protein sequence ID" value="KOF04246.1"/>
    <property type="molecule type" value="Genomic_DNA"/>
</dbReference>
<comment type="caution">
    <text evidence="1">The sequence shown here is derived from an EMBL/GenBank/DDBJ whole genome shotgun (WGS) entry which is preliminary data.</text>
</comment>
<gene>
    <name evidence="1" type="ORF">OB69_01590</name>
</gene>
<evidence type="ECO:0000313" key="2">
    <source>
        <dbReference type="Proteomes" id="UP000036908"/>
    </source>
</evidence>